<keyword evidence="2" id="KW-0472">Membrane</keyword>
<feature type="non-terminal residue" evidence="3">
    <location>
        <position position="137"/>
    </location>
</feature>
<evidence type="ECO:0000313" key="3">
    <source>
        <dbReference type="EMBL" id="KAK3867349.1"/>
    </source>
</evidence>
<dbReference type="Proteomes" id="UP001286313">
    <property type="component" value="Unassembled WGS sequence"/>
</dbReference>
<accession>A0AAE1F5N3</accession>
<dbReference type="AlphaFoldDB" id="A0AAE1F5N3"/>
<feature type="transmembrane region" description="Helical" evidence="2">
    <location>
        <begin position="60"/>
        <end position="84"/>
    </location>
</feature>
<dbReference type="EMBL" id="JAWQEG010003226">
    <property type="protein sequence ID" value="KAK3867349.1"/>
    <property type="molecule type" value="Genomic_DNA"/>
</dbReference>
<protein>
    <submittedName>
        <fullName evidence="3">Uncharacterized protein</fullName>
    </submittedName>
</protein>
<comment type="caution">
    <text evidence="3">The sequence shown here is derived from an EMBL/GenBank/DDBJ whole genome shotgun (WGS) entry which is preliminary data.</text>
</comment>
<proteinExistence type="predicted"/>
<evidence type="ECO:0000313" key="4">
    <source>
        <dbReference type="Proteomes" id="UP001286313"/>
    </source>
</evidence>
<reference evidence="3" key="1">
    <citation type="submission" date="2023-10" db="EMBL/GenBank/DDBJ databases">
        <title>Genome assemblies of two species of porcelain crab, Petrolisthes cinctipes and Petrolisthes manimaculis (Anomura: Porcellanidae).</title>
        <authorList>
            <person name="Angst P."/>
        </authorList>
    </citation>
    <scope>NUCLEOTIDE SEQUENCE</scope>
    <source>
        <strain evidence="3">PB745_01</strain>
        <tissue evidence="3">Gill</tissue>
    </source>
</reference>
<sequence length="137" mass="14773">SVNLECREGGSLVSAGDVLRKCFLAAQGATKLIVDESDEDLSEEVEVDPVDGGGKSDSGAVMVVPGLVVLLVVGIFGVLSYRVYSRHRRAISTRLAPFCGFCGDYAPASINNNHHNDPRRMEQLSQIDNDSETETEM</sequence>
<keyword evidence="2" id="KW-0812">Transmembrane</keyword>
<evidence type="ECO:0000256" key="2">
    <source>
        <dbReference type="SAM" id="Phobius"/>
    </source>
</evidence>
<organism evidence="3 4">
    <name type="scientific">Petrolisthes cinctipes</name>
    <name type="common">Flat porcelain crab</name>
    <dbReference type="NCBI Taxonomy" id="88211"/>
    <lineage>
        <taxon>Eukaryota</taxon>
        <taxon>Metazoa</taxon>
        <taxon>Ecdysozoa</taxon>
        <taxon>Arthropoda</taxon>
        <taxon>Crustacea</taxon>
        <taxon>Multicrustacea</taxon>
        <taxon>Malacostraca</taxon>
        <taxon>Eumalacostraca</taxon>
        <taxon>Eucarida</taxon>
        <taxon>Decapoda</taxon>
        <taxon>Pleocyemata</taxon>
        <taxon>Anomura</taxon>
        <taxon>Galatheoidea</taxon>
        <taxon>Porcellanidae</taxon>
        <taxon>Petrolisthes</taxon>
    </lineage>
</organism>
<keyword evidence="4" id="KW-1185">Reference proteome</keyword>
<feature type="region of interest" description="Disordered" evidence="1">
    <location>
        <begin position="113"/>
        <end position="137"/>
    </location>
</feature>
<name>A0AAE1F5N3_PETCI</name>
<gene>
    <name evidence="3" type="ORF">Pcinc_027189</name>
</gene>
<evidence type="ECO:0000256" key="1">
    <source>
        <dbReference type="SAM" id="MobiDB-lite"/>
    </source>
</evidence>
<keyword evidence="2" id="KW-1133">Transmembrane helix</keyword>